<proteinExistence type="predicted"/>
<reference evidence="2 3" key="1">
    <citation type="submission" date="2024-12" db="EMBL/GenBank/DDBJ databases">
        <title>Forecasting of Potato common scab and diversities of Pathogenic streptomyces spp. in china.</title>
        <authorList>
            <person name="Handique U."/>
            <person name="Wu J."/>
        </authorList>
    </citation>
    <scope>NUCLEOTIDE SEQUENCE [LARGE SCALE GENOMIC DNA]</scope>
    <source>
        <strain evidence="2 3">ZRIMU1585</strain>
    </source>
</reference>
<dbReference type="RefSeq" id="WP_150469700.1">
    <property type="nucleotide sequence ID" value="NZ_BMVS01000017.1"/>
</dbReference>
<dbReference type="Gene3D" id="3.40.50.410">
    <property type="entry name" value="von Willebrand factor, type A domain"/>
    <property type="match status" value="1"/>
</dbReference>
<sequence>MTEHTEEAVGFTAFKTKGLPAYLVLDTSTSMKPYERLLNETLLTIYDTLYTTPQLSEFIHLSVISFNTMPHVVASMTDIEALESLPTVSCGGWTNVGPMCELLRARITEDVGALAGDGVQVLRPVVFLLTDGLPTDKPSGAWKQQLDALQDRSWKPWPHIITYGFGDASESVLSTIATAAAYIAEDPGGDNGEALSQAMSSLLNSLVASARAQSLQVPEEVAGYRTLPTDYVS</sequence>
<accession>A0ABW9IX84</accession>
<dbReference type="PROSITE" id="PS50234">
    <property type="entry name" value="VWFA"/>
    <property type="match status" value="1"/>
</dbReference>
<feature type="domain" description="VWFA" evidence="1">
    <location>
        <begin position="20"/>
        <end position="206"/>
    </location>
</feature>
<keyword evidence="3" id="KW-1185">Reference proteome</keyword>
<dbReference type="GeneID" id="93766565"/>
<dbReference type="SUPFAM" id="SSF53300">
    <property type="entry name" value="vWA-like"/>
    <property type="match status" value="1"/>
</dbReference>
<dbReference type="InterPro" id="IPR036465">
    <property type="entry name" value="vWFA_dom_sf"/>
</dbReference>
<gene>
    <name evidence="2" type="ORF">ACKI1S_36615</name>
</gene>
<comment type="caution">
    <text evidence="2">The sequence shown here is derived from an EMBL/GenBank/DDBJ whole genome shotgun (WGS) entry which is preliminary data.</text>
</comment>
<name>A0ABW9IX84_STRGJ</name>
<dbReference type="Proteomes" id="UP001631993">
    <property type="component" value="Unassembled WGS sequence"/>
</dbReference>
<dbReference type="EMBL" id="JBJVNE010000022">
    <property type="protein sequence ID" value="MFM9651664.1"/>
    <property type="molecule type" value="Genomic_DNA"/>
</dbReference>
<evidence type="ECO:0000313" key="3">
    <source>
        <dbReference type="Proteomes" id="UP001631993"/>
    </source>
</evidence>
<dbReference type="InterPro" id="IPR002035">
    <property type="entry name" value="VWF_A"/>
</dbReference>
<protein>
    <submittedName>
        <fullName evidence="2">VWA domain-containing protein</fullName>
    </submittedName>
</protein>
<organism evidence="2 3">
    <name type="scientific">Streptomyces galilaeus</name>
    <dbReference type="NCBI Taxonomy" id="33899"/>
    <lineage>
        <taxon>Bacteria</taxon>
        <taxon>Bacillati</taxon>
        <taxon>Actinomycetota</taxon>
        <taxon>Actinomycetes</taxon>
        <taxon>Kitasatosporales</taxon>
        <taxon>Streptomycetaceae</taxon>
        <taxon>Streptomyces</taxon>
    </lineage>
</organism>
<evidence type="ECO:0000313" key="2">
    <source>
        <dbReference type="EMBL" id="MFM9651664.1"/>
    </source>
</evidence>
<evidence type="ECO:0000259" key="1">
    <source>
        <dbReference type="PROSITE" id="PS50234"/>
    </source>
</evidence>